<keyword evidence="2" id="KW-1185">Reference proteome</keyword>
<feature type="non-terminal residue" evidence="3">
    <location>
        <position position="203"/>
    </location>
</feature>
<feature type="compositionally biased region" description="Basic and acidic residues" evidence="1">
    <location>
        <begin position="124"/>
        <end position="133"/>
    </location>
</feature>
<evidence type="ECO:0000313" key="3">
    <source>
        <dbReference type="RefSeq" id="XP_010796198.1"/>
    </source>
</evidence>
<sequence length="203" mass="22888">MRHIYTMSALLLKSCNVRYTGHIISAALTLRAPSDPTVVTLSTFSHSFATSRNCFLSRSSPSHPDLQLWRLPWRREEGSRSASSPRGETSICYVSSEHCYQKPGASWEKSEERDKETQTVVVKQEQEEIKLEDVEMGPADATADAHSVTHTDTPPRIKAESHTHTAEPRPASEAECQLNLLEHVETLHHQISARMDLIERELD</sequence>
<protein>
    <submittedName>
        <fullName evidence="3">PHD finger protein 20-like</fullName>
    </submittedName>
</protein>
<name>A0A6I9Q823_9TELE</name>
<feature type="compositionally biased region" description="Basic and acidic residues" evidence="1">
    <location>
        <begin position="108"/>
        <end position="117"/>
    </location>
</feature>
<feature type="compositionally biased region" description="Basic and acidic residues" evidence="1">
    <location>
        <begin position="147"/>
        <end position="172"/>
    </location>
</feature>
<dbReference type="GeneID" id="104968320"/>
<accession>A0A6I9Q823</accession>
<dbReference type="OrthoDB" id="161570at2759"/>
<evidence type="ECO:0000256" key="1">
    <source>
        <dbReference type="SAM" id="MobiDB-lite"/>
    </source>
</evidence>
<feature type="region of interest" description="Disordered" evidence="1">
    <location>
        <begin position="104"/>
        <end position="172"/>
    </location>
</feature>
<dbReference type="AlphaFoldDB" id="A0A6I9Q823"/>
<gene>
    <name evidence="3" type="primary">LOC104968320</name>
</gene>
<dbReference type="RefSeq" id="XP_010796198.1">
    <property type="nucleotide sequence ID" value="XM_010797896.1"/>
</dbReference>
<dbReference type="KEGG" id="ncc:104968320"/>
<proteinExistence type="predicted"/>
<dbReference type="Proteomes" id="UP000504611">
    <property type="component" value="Unplaced"/>
</dbReference>
<organism evidence="2 3">
    <name type="scientific">Notothenia coriiceps</name>
    <name type="common">black rockcod</name>
    <dbReference type="NCBI Taxonomy" id="8208"/>
    <lineage>
        <taxon>Eukaryota</taxon>
        <taxon>Metazoa</taxon>
        <taxon>Chordata</taxon>
        <taxon>Craniata</taxon>
        <taxon>Vertebrata</taxon>
        <taxon>Euteleostomi</taxon>
        <taxon>Actinopterygii</taxon>
        <taxon>Neopterygii</taxon>
        <taxon>Teleostei</taxon>
        <taxon>Neoteleostei</taxon>
        <taxon>Acanthomorphata</taxon>
        <taxon>Eupercaria</taxon>
        <taxon>Perciformes</taxon>
        <taxon>Notothenioidei</taxon>
        <taxon>Nototheniidae</taxon>
        <taxon>Notothenia</taxon>
    </lineage>
</organism>
<evidence type="ECO:0000313" key="2">
    <source>
        <dbReference type="Proteomes" id="UP000504611"/>
    </source>
</evidence>
<reference evidence="3" key="1">
    <citation type="submission" date="2025-08" db="UniProtKB">
        <authorList>
            <consortium name="RefSeq"/>
        </authorList>
    </citation>
    <scope>IDENTIFICATION</scope>
    <source>
        <tissue evidence="3">Muscle</tissue>
    </source>
</reference>